<gene>
    <name evidence="2" type="ORF">DFH08DRAFT_937447</name>
</gene>
<accession>A0AAD6ZYJ8</accession>
<protein>
    <submittedName>
        <fullName evidence="2">Uncharacterized protein</fullName>
    </submittedName>
</protein>
<reference evidence="2" key="1">
    <citation type="submission" date="2023-03" db="EMBL/GenBank/DDBJ databases">
        <title>Massive genome expansion in bonnet fungi (Mycena s.s.) driven by repeated elements and novel gene families across ecological guilds.</title>
        <authorList>
            <consortium name="Lawrence Berkeley National Laboratory"/>
            <person name="Harder C.B."/>
            <person name="Miyauchi S."/>
            <person name="Viragh M."/>
            <person name="Kuo A."/>
            <person name="Thoen E."/>
            <person name="Andreopoulos B."/>
            <person name="Lu D."/>
            <person name="Skrede I."/>
            <person name="Drula E."/>
            <person name="Henrissat B."/>
            <person name="Morin E."/>
            <person name="Kohler A."/>
            <person name="Barry K."/>
            <person name="LaButti K."/>
            <person name="Morin E."/>
            <person name="Salamov A."/>
            <person name="Lipzen A."/>
            <person name="Mereny Z."/>
            <person name="Hegedus B."/>
            <person name="Baldrian P."/>
            <person name="Stursova M."/>
            <person name="Weitz H."/>
            <person name="Taylor A."/>
            <person name="Grigoriev I.V."/>
            <person name="Nagy L.G."/>
            <person name="Martin F."/>
            <person name="Kauserud H."/>
        </authorList>
    </citation>
    <scope>NUCLEOTIDE SEQUENCE</scope>
    <source>
        <strain evidence="2">CBHHK002</strain>
    </source>
</reference>
<proteinExistence type="predicted"/>
<organism evidence="2 3">
    <name type="scientific">Mycena albidolilacea</name>
    <dbReference type="NCBI Taxonomy" id="1033008"/>
    <lineage>
        <taxon>Eukaryota</taxon>
        <taxon>Fungi</taxon>
        <taxon>Dikarya</taxon>
        <taxon>Basidiomycota</taxon>
        <taxon>Agaricomycotina</taxon>
        <taxon>Agaricomycetes</taxon>
        <taxon>Agaricomycetidae</taxon>
        <taxon>Agaricales</taxon>
        <taxon>Marasmiineae</taxon>
        <taxon>Mycenaceae</taxon>
        <taxon>Mycena</taxon>
    </lineage>
</organism>
<dbReference type="Proteomes" id="UP001218218">
    <property type="component" value="Unassembled WGS sequence"/>
</dbReference>
<comment type="caution">
    <text evidence="2">The sequence shown here is derived from an EMBL/GenBank/DDBJ whole genome shotgun (WGS) entry which is preliminary data.</text>
</comment>
<name>A0AAD6ZYJ8_9AGAR</name>
<evidence type="ECO:0000313" key="2">
    <source>
        <dbReference type="EMBL" id="KAJ7346084.1"/>
    </source>
</evidence>
<sequence>MRPEIKAEQRLGASAVGVCQVGGSDLPAARSHRMDRVEVGWRAGRSEERGIEGERAIEAGKGVWMWDGRIARPRPMCLMLVSPSKVSALRRALAGCPIRDSHMSELRVGVAGIGGAGGWMMGAAVPGRSVSEGEVDWEGKNGVPSSSSSIPNLDSHRLSQTQVAALIIENTFTSLSDFDAAAISRPLQLLLARLGDNYSQHFGLSRILGKVGDFADFVAGSGNLELYHLLHRSEILKEYALLAHSGFLAASHKLVVSIEALRFTTESTLAIGQSLESNTDTNSLRRRLALPHQPIALLEILEFSTGTTPNFCSEKLYLRTFTARTLFRDLFLMVPSCRSGAYLPSLLPPPSPYMDNPPHETAERINNSTTCDPESHSQGSGMFSGFQNFIVTAQALTNSTDHCTTSVPSGIFLNAIDVLWRSTRVQPQLRIRSRPTREIREYELAFGELEVRMPARRVFICGELPRLAPTTSDFRGVTASEAFIARSILATTGNPRGITLSV</sequence>
<evidence type="ECO:0000256" key="1">
    <source>
        <dbReference type="SAM" id="MobiDB-lite"/>
    </source>
</evidence>
<dbReference type="AlphaFoldDB" id="A0AAD6ZYJ8"/>
<feature type="region of interest" description="Disordered" evidence="1">
    <location>
        <begin position="133"/>
        <end position="153"/>
    </location>
</feature>
<dbReference type="EMBL" id="JARIHO010000021">
    <property type="protein sequence ID" value="KAJ7346084.1"/>
    <property type="molecule type" value="Genomic_DNA"/>
</dbReference>
<evidence type="ECO:0000313" key="3">
    <source>
        <dbReference type="Proteomes" id="UP001218218"/>
    </source>
</evidence>
<keyword evidence="3" id="KW-1185">Reference proteome</keyword>